<evidence type="ECO:0000256" key="1">
    <source>
        <dbReference type="SAM" id="Coils"/>
    </source>
</evidence>
<dbReference type="AlphaFoldDB" id="A0A9E5DH86"/>
<evidence type="ECO:0000313" key="3">
    <source>
        <dbReference type="EMBL" id="MCZ3373192.1"/>
    </source>
</evidence>
<dbReference type="Proteomes" id="UP001074446">
    <property type="component" value="Unassembled WGS sequence"/>
</dbReference>
<dbReference type="EMBL" id="JAPVER010000020">
    <property type="protein sequence ID" value="MCZ3365441.1"/>
    <property type="molecule type" value="Genomic_DNA"/>
</dbReference>
<accession>A0A9E5DH86</accession>
<gene>
    <name evidence="3" type="ORF">O3H35_11155</name>
    <name evidence="2" type="ORF">O3H54_06055</name>
</gene>
<dbReference type="RefSeq" id="WP_048081602.1">
    <property type="nucleotide sequence ID" value="NZ_JAPVER010000020.1"/>
</dbReference>
<dbReference type="EMBL" id="JAPVES010000030">
    <property type="protein sequence ID" value="MCZ3373192.1"/>
    <property type="molecule type" value="Genomic_DNA"/>
</dbReference>
<proteinExistence type="predicted"/>
<evidence type="ECO:0000313" key="4">
    <source>
        <dbReference type="Proteomes" id="UP001068021"/>
    </source>
</evidence>
<dbReference type="Proteomes" id="UP001068021">
    <property type="component" value="Unassembled WGS sequence"/>
</dbReference>
<keyword evidence="4" id="KW-1185">Reference proteome</keyword>
<feature type="coiled-coil region" evidence="1">
    <location>
        <begin position="500"/>
        <end position="527"/>
    </location>
</feature>
<organism evidence="2 4">
    <name type="scientific">Methanobacterium veterum</name>
    <dbReference type="NCBI Taxonomy" id="408577"/>
    <lineage>
        <taxon>Archaea</taxon>
        <taxon>Methanobacteriati</taxon>
        <taxon>Methanobacteriota</taxon>
        <taxon>Methanomada group</taxon>
        <taxon>Methanobacteria</taxon>
        <taxon>Methanobacteriales</taxon>
        <taxon>Methanobacteriaceae</taxon>
        <taxon>Methanobacterium</taxon>
    </lineage>
</organism>
<name>A0A9E5DH86_9EURY</name>
<comment type="caution">
    <text evidence="2">The sequence shown here is derived from an EMBL/GenBank/DDBJ whole genome shotgun (WGS) entry which is preliminary data.</text>
</comment>
<reference evidence="2" key="1">
    <citation type="submission" date="2022-12" db="EMBL/GenBank/DDBJ databases">
        <title>Reclassification of two methanogenic archaea species isolated from the Kolyma lowland permafrost.</title>
        <authorList>
            <person name="Trubitsyn V.E."/>
            <person name="Rivkina E.M."/>
            <person name="Shcherbakova V.A."/>
        </authorList>
    </citation>
    <scope>NUCLEOTIDE SEQUENCE</scope>
    <source>
        <strain evidence="2">M2</strain>
        <strain evidence="3">MK4</strain>
    </source>
</reference>
<evidence type="ECO:0000313" key="2">
    <source>
        <dbReference type="EMBL" id="MCZ3365441.1"/>
    </source>
</evidence>
<keyword evidence="1" id="KW-0175">Coiled coil</keyword>
<sequence length="543" mass="65279">MKCKYEGCNEEVFEDDFCIMHIKLPDNEESKEFKRINELKQKKAQKMIDNNNFNFKGAILHISNINSKEEIYKKFEYQHSKELNKLIKNITKYVNDGNIIASKSRYYKEHKDLIFSYLLEKTNIEQQLNRMNASLESVTDYKKLKKLFSDLKSVEDDLLTMKLLEFLDKEIDELRKNKMDNYIFIFFINIEKYPSIGNLHYTERKGKEKQFFEYILKLFNLKRLDSIDYNIDDSNTENTLKDLINKFINYSNGETLKLEIEARDYIFAYDEANFIIDFFLGSLAFIKNFFTRPYSYGNANYSIFEIEPKYHIVLRNGKELINPDDFHLRVDLDVKLKNTIEQLNESKDLDICRNLPTYKSVYRIIEKCQQSKKDKNRLFFILKKSLSQYYSACLEEDLDYSFLKFWIISEYVIKQIVGKKNDDSIIRIMKKILSTHLKFSIEKFLEKRIRYLYNQRNKLVHEGKTGIISQEDRNLSKSIADSILIFYFNHLIEFKNVNEYNFYLQNIKENEKNLERYSQLLEKLQDNKKLRKVYSVINNIKQE</sequence>
<protein>
    <submittedName>
        <fullName evidence="2">HEPN domain-containing protein</fullName>
    </submittedName>
</protein>